<evidence type="ECO:0000313" key="1">
    <source>
        <dbReference type="EMBL" id="KAF2793381.1"/>
    </source>
</evidence>
<name>A0A6A6XAV4_9PLEO</name>
<proteinExistence type="predicted"/>
<reference evidence="1" key="1">
    <citation type="journal article" date="2020" name="Stud. Mycol.">
        <title>101 Dothideomycetes genomes: a test case for predicting lifestyles and emergence of pathogens.</title>
        <authorList>
            <person name="Haridas S."/>
            <person name="Albert R."/>
            <person name="Binder M."/>
            <person name="Bloem J."/>
            <person name="Labutti K."/>
            <person name="Salamov A."/>
            <person name="Andreopoulos B."/>
            <person name="Baker S."/>
            <person name="Barry K."/>
            <person name="Bills G."/>
            <person name="Bluhm B."/>
            <person name="Cannon C."/>
            <person name="Castanera R."/>
            <person name="Culley D."/>
            <person name="Daum C."/>
            <person name="Ezra D."/>
            <person name="Gonzalez J."/>
            <person name="Henrissat B."/>
            <person name="Kuo A."/>
            <person name="Liang C."/>
            <person name="Lipzen A."/>
            <person name="Lutzoni F."/>
            <person name="Magnuson J."/>
            <person name="Mondo S."/>
            <person name="Nolan M."/>
            <person name="Ohm R."/>
            <person name="Pangilinan J."/>
            <person name="Park H.-J."/>
            <person name="Ramirez L."/>
            <person name="Alfaro M."/>
            <person name="Sun H."/>
            <person name="Tritt A."/>
            <person name="Yoshinaga Y."/>
            <person name="Zwiers L.-H."/>
            <person name="Turgeon B."/>
            <person name="Goodwin S."/>
            <person name="Spatafora J."/>
            <person name="Crous P."/>
            <person name="Grigoriev I."/>
        </authorList>
    </citation>
    <scope>NUCLEOTIDE SEQUENCE</scope>
    <source>
        <strain evidence="1">CBS 109.77</strain>
    </source>
</reference>
<keyword evidence="2" id="KW-1185">Reference proteome</keyword>
<sequence length="150" mass="16663">MRTFSCILRNDMNSHRCNYIDLDVGWSTALEDTICNPWTDDNFAKAQQPWKLNMETEPGLDDGFIGPSGRQRCRSNGDSCAHYAPDLKEKSLLEFSSDEWFDASMEGIMESNPGHSLSPGMIEEASSHVPSEAVIGQPMMTATLLNEVDA</sequence>
<protein>
    <submittedName>
        <fullName evidence="1">Uncharacterized protein</fullName>
    </submittedName>
</protein>
<gene>
    <name evidence="1" type="ORF">K505DRAFT_337860</name>
</gene>
<organism evidence="1 2">
    <name type="scientific">Melanomma pulvis-pyrius CBS 109.77</name>
    <dbReference type="NCBI Taxonomy" id="1314802"/>
    <lineage>
        <taxon>Eukaryota</taxon>
        <taxon>Fungi</taxon>
        <taxon>Dikarya</taxon>
        <taxon>Ascomycota</taxon>
        <taxon>Pezizomycotina</taxon>
        <taxon>Dothideomycetes</taxon>
        <taxon>Pleosporomycetidae</taxon>
        <taxon>Pleosporales</taxon>
        <taxon>Melanommataceae</taxon>
        <taxon>Melanomma</taxon>
    </lineage>
</organism>
<accession>A0A6A6XAV4</accession>
<evidence type="ECO:0000313" key="2">
    <source>
        <dbReference type="Proteomes" id="UP000799757"/>
    </source>
</evidence>
<dbReference type="EMBL" id="MU001930">
    <property type="protein sequence ID" value="KAF2793381.1"/>
    <property type="molecule type" value="Genomic_DNA"/>
</dbReference>
<dbReference type="Proteomes" id="UP000799757">
    <property type="component" value="Unassembled WGS sequence"/>
</dbReference>
<dbReference type="AlphaFoldDB" id="A0A6A6XAV4"/>